<dbReference type="Proteomes" id="UP001239111">
    <property type="component" value="Chromosome 3"/>
</dbReference>
<sequence length="368" mass="43847">MPEAFTPFVYWAQTESKINLKVDLTNVKDIDVYLEDKKLKFSAFGQGARGPNHYGFKLDFHSPIIPDESDYKVIDRQVDFVLKKSSNSWWPRLTGQPQKPSWLRIDFDKWKSEDADDVEDTVHDICQDYPDMYDRLHKEELGYRKEDLKKVYLVFYNLFQCIGFMYIFAVMGIRYYRDGPDSMQYTYETVGNPMKFIQILQFLEVMHPMFGYTKGSTLVAFLQVGGRAFILFCMIESEERMQTKPVVFYVFLVWTMVEVVRYPYYISQLLNVEIPTLTWLRYTIWMPLYPLGFVFEGIIVLRNIPYFEESQKFTVDLPNSWNFSLHFPSFMRLYLLILCIPGMFTMMSHMKNVRHKKLGKQRIRKKVN</sequence>
<accession>A0ACC2NTC6</accession>
<gene>
    <name evidence="1" type="ORF">QAD02_004055</name>
</gene>
<organism evidence="1 2">
    <name type="scientific">Eretmocerus hayati</name>
    <dbReference type="NCBI Taxonomy" id="131215"/>
    <lineage>
        <taxon>Eukaryota</taxon>
        <taxon>Metazoa</taxon>
        <taxon>Ecdysozoa</taxon>
        <taxon>Arthropoda</taxon>
        <taxon>Hexapoda</taxon>
        <taxon>Insecta</taxon>
        <taxon>Pterygota</taxon>
        <taxon>Neoptera</taxon>
        <taxon>Endopterygota</taxon>
        <taxon>Hymenoptera</taxon>
        <taxon>Apocrita</taxon>
        <taxon>Proctotrupomorpha</taxon>
        <taxon>Chalcidoidea</taxon>
        <taxon>Aphelinidae</taxon>
        <taxon>Aphelininae</taxon>
        <taxon>Eretmocerus</taxon>
    </lineage>
</organism>
<keyword evidence="2" id="KW-1185">Reference proteome</keyword>
<evidence type="ECO:0000313" key="1">
    <source>
        <dbReference type="EMBL" id="KAJ8672795.1"/>
    </source>
</evidence>
<reference evidence="1" key="1">
    <citation type="submission" date="2023-04" db="EMBL/GenBank/DDBJ databases">
        <title>A chromosome-level genome assembly of the parasitoid wasp Eretmocerus hayati.</title>
        <authorList>
            <person name="Zhong Y."/>
            <person name="Liu S."/>
            <person name="Liu Y."/>
        </authorList>
    </citation>
    <scope>NUCLEOTIDE SEQUENCE</scope>
    <source>
        <strain evidence="1">ZJU_SS_LIU_2023</strain>
    </source>
</reference>
<dbReference type="EMBL" id="CM056743">
    <property type="protein sequence ID" value="KAJ8672795.1"/>
    <property type="molecule type" value="Genomic_DNA"/>
</dbReference>
<evidence type="ECO:0000313" key="2">
    <source>
        <dbReference type="Proteomes" id="UP001239111"/>
    </source>
</evidence>
<protein>
    <submittedName>
        <fullName evidence="1">Uncharacterized protein</fullName>
    </submittedName>
</protein>
<proteinExistence type="predicted"/>
<comment type="caution">
    <text evidence="1">The sequence shown here is derived from an EMBL/GenBank/DDBJ whole genome shotgun (WGS) entry which is preliminary data.</text>
</comment>
<name>A0ACC2NTC6_9HYME</name>